<gene>
    <name evidence="2" type="ORF">ACFPQ6_04000</name>
</gene>
<evidence type="ECO:0000313" key="3">
    <source>
        <dbReference type="Proteomes" id="UP001595979"/>
    </source>
</evidence>
<feature type="chain" id="PRO_5045535612" description="DUF4139 domain-containing protein" evidence="1">
    <location>
        <begin position="19"/>
        <end position="427"/>
    </location>
</feature>
<reference evidence="3" key="1">
    <citation type="journal article" date="2019" name="Int. J. Syst. Evol. Microbiol.">
        <title>The Global Catalogue of Microorganisms (GCM) 10K type strain sequencing project: providing services to taxonomists for standard genome sequencing and annotation.</title>
        <authorList>
            <consortium name="The Broad Institute Genomics Platform"/>
            <consortium name="The Broad Institute Genome Sequencing Center for Infectious Disease"/>
            <person name="Wu L."/>
            <person name="Ma J."/>
        </authorList>
    </citation>
    <scope>NUCLEOTIDE SEQUENCE [LARGE SCALE GENOMIC DNA]</scope>
    <source>
        <strain evidence="3">CGMCC 1.15053</strain>
    </source>
</reference>
<proteinExistence type="predicted"/>
<accession>A0ABW1DI56</accession>
<protein>
    <recommendedName>
        <fullName evidence="4">DUF4139 domain-containing protein</fullName>
    </recommendedName>
</protein>
<keyword evidence="3" id="KW-1185">Reference proteome</keyword>
<sequence>MNRIVMGALMLGAGMAQAADLRLYPSFAEVRQPVQSAGTTLNVTLPQDTWGSILSGSLSLEGLPFTQAVQRGQTSWLVGLEGKTVYLVRGGGAPEAVTLVRARDLLVRDAAGRFFTVRFEELQFTEAPPVNAQAPTQTLVFSLPAAGSGTLSYLTRAVSWAPRYTLQAGDGGAALSALADIRNTTEQPYDVKATELYAGDVEVQGTPLAQEALFDGAVSRAVAAPMAAAPKIQSQGDLRGLYRYALTTPFTLPANSVVTLPFLTPKLSTFERYVGLNTYFGTGTQDGTLGRFYRFKADQRLPGGQLTVREQGRIVGQTNIGETRQGGQVEFSLGNDPDVEYTRTVQTVTQVRNAQGTVTRTTYKVTYAFESSKTRAVRAEVTERVGGRRVIIDNAAPVENGGTATLKVDLPAKGQVSRSFTVVVDNS</sequence>
<evidence type="ECO:0000313" key="2">
    <source>
        <dbReference type="EMBL" id="MFC5847464.1"/>
    </source>
</evidence>
<name>A0ABW1DI56_9DEIO</name>
<evidence type="ECO:0008006" key="4">
    <source>
        <dbReference type="Google" id="ProtNLM"/>
    </source>
</evidence>
<dbReference type="RefSeq" id="WP_380046634.1">
    <property type="nucleotide sequence ID" value="NZ_JBHSOH010000005.1"/>
</dbReference>
<evidence type="ECO:0000256" key="1">
    <source>
        <dbReference type="SAM" id="SignalP"/>
    </source>
</evidence>
<dbReference type="Proteomes" id="UP001595979">
    <property type="component" value="Unassembled WGS sequence"/>
</dbReference>
<dbReference type="PANTHER" id="PTHR38075:SF1">
    <property type="entry name" value="DUF4139 DOMAIN-CONTAINING PROTEIN"/>
    <property type="match status" value="1"/>
</dbReference>
<comment type="caution">
    <text evidence="2">The sequence shown here is derived from an EMBL/GenBank/DDBJ whole genome shotgun (WGS) entry which is preliminary data.</text>
</comment>
<keyword evidence="1" id="KW-0732">Signal</keyword>
<organism evidence="2 3">
    <name type="scientific">Deinococcus petrolearius</name>
    <dbReference type="NCBI Taxonomy" id="1751295"/>
    <lineage>
        <taxon>Bacteria</taxon>
        <taxon>Thermotogati</taxon>
        <taxon>Deinococcota</taxon>
        <taxon>Deinococci</taxon>
        <taxon>Deinococcales</taxon>
        <taxon>Deinococcaceae</taxon>
        <taxon>Deinococcus</taxon>
    </lineage>
</organism>
<dbReference type="EMBL" id="JBHSOH010000005">
    <property type="protein sequence ID" value="MFC5847464.1"/>
    <property type="molecule type" value="Genomic_DNA"/>
</dbReference>
<dbReference type="PANTHER" id="PTHR38075">
    <property type="entry name" value="DUF4139 DOMAIN-CONTAINING PROTEIN"/>
    <property type="match status" value="1"/>
</dbReference>
<feature type="signal peptide" evidence="1">
    <location>
        <begin position="1"/>
        <end position="18"/>
    </location>
</feature>